<proteinExistence type="predicted"/>
<feature type="signal peptide" evidence="1">
    <location>
        <begin position="1"/>
        <end position="23"/>
    </location>
</feature>
<sequence length="120" mass="13929">MVGCFFFCVLIRCYLLLYMKVWPDAVDVQGESKDDVKILLCLWHTRKAWLENATQKIKANYLRAEVLTACADLMYGNGILQGDLAVKAAQARFVYLKEKYPQAKAFFAYFEKTWIPKMEV</sequence>
<dbReference type="EMBL" id="CM026426">
    <property type="protein sequence ID" value="KAG0573813.1"/>
    <property type="molecule type" value="Genomic_DNA"/>
</dbReference>
<evidence type="ECO:0000313" key="2">
    <source>
        <dbReference type="EMBL" id="KAG0573813.1"/>
    </source>
</evidence>
<evidence type="ECO:0000313" key="3">
    <source>
        <dbReference type="Proteomes" id="UP000822688"/>
    </source>
</evidence>
<comment type="caution">
    <text evidence="2">The sequence shown here is derived from an EMBL/GenBank/DDBJ whole genome shotgun (WGS) entry which is preliminary data.</text>
</comment>
<name>A0A8T0HTH2_CERPU</name>
<accession>A0A8T0HTH2</accession>
<keyword evidence="1" id="KW-0732">Signal</keyword>
<reference evidence="2" key="1">
    <citation type="submission" date="2020-06" db="EMBL/GenBank/DDBJ databases">
        <title>WGS assembly of Ceratodon purpureus strain R40.</title>
        <authorList>
            <person name="Carey S.B."/>
            <person name="Jenkins J."/>
            <person name="Shu S."/>
            <person name="Lovell J.T."/>
            <person name="Sreedasyam A."/>
            <person name="Maumus F."/>
            <person name="Tiley G.P."/>
            <person name="Fernandez-Pozo N."/>
            <person name="Barry K."/>
            <person name="Chen C."/>
            <person name="Wang M."/>
            <person name="Lipzen A."/>
            <person name="Daum C."/>
            <person name="Saski C.A."/>
            <person name="Payton A.C."/>
            <person name="Mcbreen J.C."/>
            <person name="Conrad R.E."/>
            <person name="Kollar L.M."/>
            <person name="Olsson S."/>
            <person name="Huttunen S."/>
            <person name="Landis J.B."/>
            <person name="Wickett N.J."/>
            <person name="Johnson M.G."/>
            <person name="Rensing S.A."/>
            <person name="Grimwood J."/>
            <person name="Schmutz J."/>
            <person name="Mcdaniel S.F."/>
        </authorList>
    </citation>
    <scope>NUCLEOTIDE SEQUENCE</scope>
    <source>
        <strain evidence="2">R40</strain>
    </source>
</reference>
<protein>
    <submittedName>
        <fullName evidence="2">Uncharacterized protein</fullName>
    </submittedName>
</protein>
<dbReference type="AlphaFoldDB" id="A0A8T0HTH2"/>
<gene>
    <name evidence="2" type="ORF">KC19_VG211400</name>
</gene>
<dbReference type="Proteomes" id="UP000822688">
    <property type="component" value="Chromosome V"/>
</dbReference>
<evidence type="ECO:0000256" key="1">
    <source>
        <dbReference type="SAM" id="SignalP"/>
    </source>
</evidence>
<feature type="chain" id="PRO_5035837148" evidence="1">
    <location>
        <begin position="24"/>
        <end position="120"/>
    </location>
</feature>
<organism evidence="2 3">
    <name type="scientific">Ceratodon purpureus</name>
    <name type="common">Fire moss</name>
    <name type="synonym">Dicranum purpureum</name>
    <dbReference type="NCBI Taxonomy" id="3225"/>
    <lineage>
        <taxon>Eukaryota</taxon>
        <taxon>Viridiplantae</taxon>
        <taxon>Streptophyta</taxon>
        <taxon>Embryophyta</taxon>
        <taxon>Bryophyta</taxon>
        <taxon>Bryophytina</taxon>
        <taxon>Bryopsida</taxon>
        <taxon>Dicranidae</taxon>
        <taxon>Pseudoditrichales</taxon>
        <taxon>Ditrichaceae</taxon>
        <taxon>Ceratodon</taxon>
    </lineage>
</organism>
<keyword evidence="3" id="KW-1185">Reference proteome</keyword>